<gene>
    <name evidence="2" type="ORF">GLOINDRAFT_31208</name>
</gene>
<feature type="compositionally biased region" description="Basic and acidic residues" evidence="1">
    <location>
        <begin position="1"/>
        <end position="11"/>
    </location>
</feature>
<proteinExistence type="predicted"/>
<evidence type="ECO:0000256" key="1">
    <source>
        <dbReference type="SAM" id="MobiDB-lite"/>
    </source>
</evidence>
<organism evidence="2">
    <name type="scientific">Rhizophagus irregularis (strain DAOM 181602 / DAOM 197198 / MUCL 43194)</name>
    <name type="common">Arbuscular mycorrhizal fungus</name>
    <name type="synonym">Glomus intraradices</name>
    <dbReference type="NCBI Taxonomy" id="747089"/>
    <lineage>
        <taxon>Eukaryota</taxon>
        <taxon>Fungi</taxon>
        <taxon>Fungi incertae sedis</taxon>
        <taxon>Mucoromycota</taxon>
        <taxon>Glomeromycotina</taxon>
        <taxon>Glomeromycetes</taxon>
        <taxon>Glomerales</taxon>
        <taxon>Glomeraceae</taxon>
        <taxon>Rhizophagus</taxon>
    </lineage>
</organism>
<sequence>MRREASLHEEVQSMSQSSATNGCKSERNNNNDNYPIGHPMSLIHASSKERPQEEKNEFHICKSNEISLLTSYPTFLDHNNEAQFQKLSSDHQYLLEGESREDYNCLHLVQQFQPPNQ</sequence>
<dbReference type="EMBL" id="KI288733">
    <property type="protein sequence ID" value="ESA08879.1"/>
    <property type="molecule type" value="Genomic_DNA"/>
</dbReference>
<feature type="compositionally biased region" description="Polar residues" evidence="1">
    <location>
        <begin position="12"/>
        <end position="23"/>
    </location>
</feature>
<dbReference type="AlphaFoldDB" id="U9TL15"/>
<protein>
    <submittedName>
        <fullName evidence="2">Uncharacterized protein</fullName>
    </submittedName>
</protein>
<reference evidence="2" key="1">
    <citation type="submission" date="2013-07" db="EMBL/GenBank/DDBJ databases">
        <title>The genome of an arbuscular mycorrhizal fungus provides insights into the evolution of the oldest plant symbiosis.</title>
        <authorList>
            <consortium name="DOE Joint Genome Institute"/>
            <person name="Tisserant E."/>
            <person name="Malbreil M."/>
            <person name="Kuo A."/>
            <person name="Kohler A."/>
            <person name="Symeonidi A."/>
            <person name="Balestrini R."/>
            <person name="Charron P."/>
            <person name="Duensing N."/>
            <person name="Frei-dit-Frey N."/>
            <person name="Gianinazzi-Pearson V."/>
            <person name="Gilbert B."/>
            <person name="Handa Y."/>
            <person name="Hijri M."/>
            <person name="Kaul R."/>
            <person name="Kawaguchi M."/>
            <person name="Krajinski F."/>
            <person name="Lammers P."/>
            <person name="Lapierre D."/>
            <person name="Masclaux F.G."/>
            <person name="Murat C."/>
            <person name="Morin E."/>
            <person name="Ndikumana S."/>
            <person name="Pagni M."/>
            <person name="Petitpierre D."/>
            <person name="Requena N."/>
            <person name="Rosikiewicz P."/>
            <person name="Riley R."/>
            <person name="Saito K."/>
            <person name="San Clemente H."/>
            <person name="Shapiro H."/>
            <person name="van Tuinen D."/>
            <person name="Becard G."/>
            <person name="Bonfante P."/>
            <person name="Paszkowski U."/>
            <person name="Shachar-Hill Y."/>
            <person name="Young J.P."/>
            <person name="Sanders I.R."/>
            <person name="Henrissat B."/>
            <person name="Rensing S.A."/>
            <person name="Grigoriev I.V."/>
            <person name="Corradi N."/>
            <person name="Roux C."/>
            <person name="Martin F."/>
        </authorList>
    </citation>
    <scope>NUCLEOTIDE SEQUENCE</scope>
    <source>
        <strain evidence="2">DAOM 197198</strain>
    </source>
</reference>
<accession>U9TL15</accession>
<dbReference type="HOGENOM" id="CLU_2086038_0_0_1"/>
<evidence type="ECO:0000313" key="2">
    <source>
        <dbReference type="EMBL" id="ESA08879.1"/>
    </source>
</evidence>
<feature type="compositionally biased region" description="Basic and acidic residues" evidence="1">
    <location>
        <begin position="46"/>
        <end position="55"/>
    </location>
</feature>
<name>U9TL15_RHIID</name>
<feature type="region of interest" description="Disordered" evidence="1">
    <location>
        <begin position="1"/>
        <end position="55"/>
    </location>
</feature>